<evidence type="ECO:0000256" key="4">
    <source>
        <dbReference type="ARBA" id="ARBA00022833"/>
    </source>
</evidence>
<comment type="caution">
    <text evidence="6">The sequence shown here is derived from an EMBL/GenBank/DDBJ whole genome shotgun (WGS) entry which is preliminary data.</text>
</comment>
<evidence type="ECO:0000256" key="1">
    <source>
        <dbReference type="ARBA" id="ARBA00001947"/>
    </source>
</evidence>
<dbReference type="SUPFAM" id="SSF51556">
    <property type="entry name" value="Metallo-dependent hydrolases"/>
    <property type="match status" value="1"/>
</dbReference>
<dbReference type="InterPro" id="IPR006680">
    <property type="entry name" value="Amidohydro-rel"/>
</dbReference>
<dbReference type="GO" id="GO:0005829">
    <property type="term" value="C:cytosol"/>
    <property type="evidence" value="ECO:0007669"/>
    <property type="project" value="TreeGrafter"/>
</dbReference>
<dbReference type="GO" id="GO:0046098">
    <property type="term" value="P:guanine metabolic process"/>
    <property type="evidence" value="ECO:0007669"/>
    <property type="project" value="TreeGrafter"/>
</dbReference>
<gene>
    <name evidence="6" type="ORF">HNQ40_001372</name>
</gene>
<dbReference type="InterPro" id="IPR051607">
    <property type="entry name" value="Metallo-dep_hydrolases"/>
</dbReference>
<protein>
    <submittedName>
        <fullName evidence="6">Guanine deaminase</fullName>
        <ecNumber evidence="6">3.5.4.3</ecNumber>
    </submittedName>
</protein>
<dbReference type="GO" id="GO:0008270">
    <property type="term" value="F:zinc ion binding"/>
    <property type="evidence" value="ECO:0007669"/>
    <property type="project" value="TreeGrafter"/>
</dbReference>
<comment type="cofactor">
    <cofactor evidence="1">
        <name>Zn(2+)</name>
        <dbReference type="ChEBI" id="CHEBI:29105"/>
    </cofactor>
</comment>
<dbReference type="EC" id="3.5.4.3" evidence="6"/>
<name>A0A7X0H5B0_9BACT</name>
<dbReference type="EMBL" id="JACHGY010000001">
    <property type="protein sequence ID" value="MBB6429566.1"/>
    <property type="molecule type" value="Genomic_DNA"/>
</dbReference>
<dbReference type="Gene3D" id="2.30.40.10">
    <property type="entry name" value="Urease, subunit C, domain 1"/>
    <property type="match status" value="1"/>
</dbReference>
<proteinExistence type="predicted"/>
<evidence type="ECO:0000313" key="7">
    <source>
        <dbReference type="Proteomes" id="UP000541810"/>
    </source>
</evidence>
<organism evidence="6 7">
    <name type="scientific">Algisphaera agarilytica</name>
    <dbReference type="NCBI Taxonomy" id="1385975"/>
    <lineage>
        <taxon>Bacteria</taxon>
        <taxon>Pseudomonadati</taxon>
        <taxon>Planctomycetota</taxon>
        <taxon>Phycisphaerae</taxon>
        <taxon>Phycisphaerales</taxon>
        <taxon>Phycisphaeraceae</taxon>
        <taxon>Algisphaera</taxon>
    </lineage>
</organism>
<dbReference type="RefSeq" id="WP_184677139.1">
    <property type="nucleotide sequence ID" value="NZ_JACHGY010000001.1"/>
</dbReference>
<evidence type="ECO:0000256" key="2">
    <source>
        <dbReference type="ARBA" id="ARBA00022723"/>
    </source>
</evidence>
<sequence length="413" mass="44650">MIIAGHLLLPDDDRPGHVRLSPGHLRLDGEQIAEVVEGEMPNTCDAGGPDALITPGFIDTHLHLPQFDTIGAHGLPLLEWLDGVTFPAERRWEDTGYARAMTQRVVGQLLAHGTTGICAYATVHHDATHAALQVARDAGLRGVIGQTLIERNAPDFLSRPASQLLDETARLLEAFPSSGRVAAAVTPRFAVTCTAGFMAEMGKLAAEHHAFIQSHLAETVPECELIAELFDGTSYVDVYGNAGLLTPRSVYGHGIYLDEADQRTLAETGTIIAHCPTANSFLRSGTMDRRSHLDHDVRTTLGSDIGGGYERSMVRVGRAMIEAAASFHEREVDTLPNASQVWWQITTGNAEALGWPGGGRLAAGASADVVVVQPNIPWHNSAVDPLERLMWSWDDRWVQRTIARGQTAYPSTG</sequence>
<keyword evidence="2" id="KW-0479">Metal-binding</keyword>
<feature type="domain" description="Amidohydrolase-related" evidence="5">
    <location>
        <begin position="53"/>
        <end position="407"/>
    </location>
</feature>
<dbReference type="SUPFAM" id="SSF51338">
    <property type="entry name" value="Composite domain of metallo-dependent hydrolases"/>
    <property type="match status" value="1"/>
</dbReference>
<reference evidence="6 7" key="1">
    <citation type="submission" date="2020-08" db="EMBL/GenBank/DDBJ databases">
        <title>Genomic Encyclopedia of Type Strains, Phase IV (KMG-IV): sequencing the most valuable type-strain genomes for metagenomic binning, comparative biology and taxonomic classification.</title>
        <authorList>
            <person name="Goeker M."/>
        </authorList>
    </citation>
    <scope>NUCLEOTIDE SEQUENCE [LARGE SCALE GENOMIC DNA]</scope>
    <source>
        <strain evidence="6 7">DSM 103725</strain>
    </source>
</reference>
<dbReference type="InterPro" id="IPR032466">
    <property type="entry name" value="Metal_Hydrolase"/>
</dbReference>
<keyword evidence="4" id="KW-0862">Zinc</keyword>
<evidence type="ECO:0000259" key="5">
    <source>
        <dbReference type="Pfam" id="PF01979"/>
    </source>
</evidence>
<dbReference type="InterPro" id="IPR011059">
    <property type="entry name" value="Metal-dep_hydrolase_composite"/>
</dbReference>
<keyword evidence="7" id="KW-1185">Reference proteome</keyword>
<dbReference type="Pfam" id="PF01979">
    <property type="entry name" value="Amidohydro_1"/>
    <property type="match status" value="1"/>
</dbReference>
<evidence type="ECO:0000313" key="6">
    <source>
        <dbReference type="EMBL" id="MBB6429566.1"/>
    </source>
</evidence>
<dbReference type="GO" id="GO:0008892">
    <property type="term" value="F:guanine deaminase activity"/>
    <property type="evidence" value="ECO:0007669"/>
    <property type="project" value="UniProtKB-EC"/>
</dbReference>
<dbReference type="Gene3D" id="3.20.20.140">
    <property type="entry name" value="Metal-dependent hydrolases"/>
    <property type="match status" value="1"/>
</dbReference>
<dbReference type="PANTHER" id="PTHR11271:SF6">
    <property type="entry name" value="GUANINE DEAMINASE"/>
    <property type="match status" value="1"/>
</dbReference>
<dbReference type="Proteomes" id="UP000541810">
    <property type="component" value="Unassembled WGS sequence"/>
</dbReference>
<dbReference type="PANTHER" id="PTHR11271">
    <property type="entry name" value="GUANINE DEAMINASE"/>
    <property type="match status" value="1"/>
</dbReference>
<dbReference type="AlphaFoldDB" id="A0A7X0H5B0"/>
<keyword evidence="3 6" id="KW-0378">Hydrolase</keyword>
<accession>A0A7X0H5B0</accession>
<evidence type="ECO:0000256" key="3">
    <source>
        <dbReference type="ARBA" id="ARBA00022801"/>
    </source>
</evidence>